<evidence type="ECO:0000313" key="1">
    <source>
        <dbReference type="EMBL" id="KAA0057216.1"/>
    </source>
</evidence>
<accession>A0A5A7USS3</accession>
<reference evidence="3 4" key="1">
    <citation type="submission" date="2019-08" db="EMBL/GenBank/DDBJ databases">
        <title>Draft genome sequences of two oriental melons (Cucumis melo L. var makuwa).</title>
        <authorList>
            <person name="Kwon S.-Y."/>
        </authorList>
    </citation>
    <scope>NUCLEOTIDE SEQUENCE [LARGE SCALE GENOMIC DNA]</scope>
    <source>
        <strain evidence="4">cv. Chang Bougi</strain>
        <strain evidence="3">cv. SW 3</strain>
        <tissue evidence="1">Leaf</tissue>
    </source>
</reference>
<organism evidence="1 3">
    <name type="scientific">Cucumis melo var. makuwa</name>
    <name type="common">Oriental melon</name>
    <dbReference type="NCBI Taxonomy" id="1194695"/>
    <lineage>
        <taxon>Eukaryota</taxon>
        <taxon>Viridiplantae</taxon>
        <taxon>Streptophyta</taxon>
        <taxon>Embryophyta</taxon>
        <taxon>Tracheophyta</taxon>
        <taxon>Spermatophyta</taxon>
        <taxon>Magnoliopsida</taxon>
        <taxon>eudicotyledons</taxon>
        <taxon>Gunneridae</taxon>
        <taxon>Pentapetalae</taxon>
        <taxon>rosids</taxon>
        <taxon>fabids</taxon>
        <taxon>Cucurbitales</taxon>
        <taxon>Cucurbitaceae</taxon>
        <taxon>Benincaseae</taxon>
        <taxon>Cucumis</taxon>
    </lineage>
</organism>
<name>A0A5A7USS3_CUCMM</name>
<gene>
    <name evidence="2" type="ORF">E5676_scaffold257G00480</name>
    <name evidence="1" type="ORF">E6C27_scaffold280G00500</name>
</gene>
<dbReference type="EMBL" id="SSTE01007195">
    <property type="protein sequence ID" value="KAA0057216.1"/>
    <property type="molecule type" value="Genomic_DNA"/>
</dbReference>
<dbReference type="EMBL" id="SSTD01007479">
    <property type="protein sequence ID" value="TYK18745.1"/>
    <property type="molecule type" value="Genomic_DNA"/>
</dbReference>
<dbReference type="OrthoDB" id="1915803at2759"/>
<protein>
    <submittedName>
        <fullName evidence="1">GAST1 protein-like protein 5</fullName>
    </submittedName>
</protein>
<evidence type="ECO:0000313" key="4">
    <source>
        <dbReference type="Proteomes" id="UP000321947"/>
    </source>
</evidence>
<dbReference type="Proteomes" id="UP000321947">
    <property type="component" value="Unassembled WGS sequence"/>
</dbReference>
<evidence type="ECO:0000313" key="2">
    <source>
        <dbReference type="EMBL" id="TYK18745.1"/>
    </source>
</evidence>
<dbReference type="Proteomes" id="UP000321393">
    <property type="component" value="Unassembled WGS sequence"/>
</dbReference>
<proteinExistence type="predicted"/>
<sequence length="72" mass="7824">MELLKAAFNLKNVGLDAQGDVQRQHSRSHACSFVKSVVPNACVFLMGLMATNKLVLATINGRLREEAPNALD</sequence>
<evidence type="ECO:0000313" key="3">
    <source>
        <dbReference type="Proteomes" id="UP000321393"/>
    </source>
</evidence>
<dbReference type="AlphaFoldDB" id="A0A5A7USS3"/>
<comment type="caution">
    <text evidence="1">The sequence shown here is derived from an EMBL/GenBank/DDBJ whole genome shotgun (WGS) entry which is preliminary data.</text>
</comment>